<evidence type="ECO:0000313" key="2">
    <source>
        <dbReference type="EMBL" id="TVU32729.1"/>
    </source>
</evidence>
<proteinExistence type="predicted"/>
<organism evidence="2 3">
    <name type="scientific">Eragrostis curvula</name>
    <name type="common">weeping love grass</name>
    <dbReference type="NCBI Taxonomy" id="38414"/>
    <lineage>
        <taxon>Eukaryota</taxon>
        <taxon>Viridiplantae</taxon>
        <taxon>Streptophyta</taxon>
        <taxon>Embryophyta</taxon>
        <taxon>Tracheophyta</taxon>
        <taxon>Spermatophyta</taxon>
        <taxon>Magnoliopsida</taxon>
        <taxon>Liliopsida</taxon>
        <taxon>Poales</taxon>
        <taxon>Poaceae</taxon>
        <taxon>PACMAD clade</taxon>
        <taxon>Chloridoideae</taxon>
        <taxon>Eragrostideae</taxon>
        <taxon>Eragrostidinae</taxon>
        <taxon>Eragrostis</taxon>
    </lineage>
</organism>
<feature type="region of interest" description="Disordered" evidence="1">
    <location>
        <begin position="1"/>
        <end position="27"/>
    </location>
</feature>
<evidence type="ECO:0000256" key="1">
    <source>
        <dbReference type="SAM" id="MobiDB-lite"/>
    </source>
</evidence>
<feature type="non-terminal residue" evidence="2">
    <location>
        <position position="1"/>
    </location>
</feature>
<dbReference type="Proteomes" id="UP000324897">
    <property type="component" value="Chromosome 1"/>
</dbReference>
<feature type="compositionally biased region" description="Low complexity" evidence="1">
    <location>
        <begin position="1"/>
        <end position="16"/>
    </location>
</feature>
<keyword evidence="3" id="KW-1185">Reference proteome</keyword>
<evidence type="ECO:0000313" key="3">
    <source>
        <dbReference type="Proteomes" id="UP000324897"/>
    </source>
</evidence>
<sequence>MADSSANAAGSGCNASTRGGSAPWGRSPQFHRIRRRLPFVVEEEPGSLAYLRASMCCDTSHAIAKDCIPLLWPMGEGIANGVVLSAEEAPVVLNHGMKMMICSWGKLGQAQEVDDEEILLVDSLSFALCQLPP</sequence>
<accession>A0A5J9V9E8</accession>
<dbReference type="AlphaFoldDB" id="A0A5J9V9E8"/>
<dbReference type="Gramene" id="TVU32729">
    <property type="protein sequence ID" value="TVU32729"/>
    <property type="gene ID" value="EJB05_24480"/>
</dbReference>
<dbReference type="EMBL" id="RWGY01000011">
    <property type="protein sequence ID" value="TVU32729.1"/>
    <property type="molecule type" value="Genomic_DNA"/>
</dbReference>
<reference evidence="2 3" key="1">
    <citation type="journal article" date="2019" name="Sci. Rep.">
        <title>A high-quality genome of Eragrostis curvula grass provides insights into Poaceae evolution and supports new strategies to enhance forage quality.</title>
        <authorList>
            <person name="Carballo J."/>
            <person name="Santos B.A.C.M."/>
            <person name="Zappacosta D."/>
            <person name="Garbus I."/>
            <person name="Selva J.P."/>
            <person name="Gallo C.A."/>
            <person name="Diaz A."/>
            <person name="Albertini E."/>
            <person name="Caccamo M."/>
            <person name="Echenique V."/>
        </authorList>
    </citation>
    <scope>NUCLEOTIDE SEQUENCE [LARGE SCALE GENOMIC DNA]</scope>
    <source>
        <strain evidence="3">cv. Victoria</strain>
        <tissue evidence="2">Leaf</tissue>
    </source>
</reference>
<gene>
    <name evidence="2" type="ORF">EJB05_24480</name>
</gene>
<name>A0A5J9V9E8_9POAL</name>
<protein>
    <submittedName>
        <fullName evidence="2">Uncharacterized protein</fullName>
    </submittedName>
</protein>
<comment type="caution">
    <text evidence="2">The sequence shown here is derived from an EMBL/GenBank/DDBJ whole genome shotgun (WGS) entry which is preliminary data.</text>
</comment>